<evidence type="ECO:0000313" key="17">
    <source>
        <dbReference type="Proteomes" id="UP000002256"/>
    </source>
</evidence>
<keyword evidence="6" id="KW-0288">FMN</keyword>
<organism evidence="16 17">
    <name type="scientific">Rhizobium leguminosarum bv. trifolii (strain WSM1325)</name>
    <dbReference type="NCBI Taxonomy" id="395491"/>
    <lineage>
        <taxon>Bacteria</taxon>
        <taxon>Pseudomonadati</taxon>
        <taxon>Pseudomonadota</taxon>
        <taxon>Alphaproteobacteria</taxon>
        <taxon>Hyphomicrobiales</taxon>
        <taxon>Rhizobiaceae</taxon>
        <taxon>Rhizobium/Agrobacterium group</taxon>
        <taxon>Rhizobium</taxon>
    </lineage>
</organism>
<dbReference type="PROSITE" id="PS50109">
    <property type="entry name" value="HIS_KIN"/>
    <property type="match status" value="1"/>
</dbReference>
<feature type="domain" description="PAS" evidence="14">
    <location>
        <begin position="16"/>
        <end position="89"/>
    </location>
</feature>
<comment type="catalytic activity">
    <reaction evidence="1">
        <text>ATP + protein L-histidine = ADP + protein N-phospho-L-histidine.</text>
        <dbReference type="EC" id="2.7.13.3"/>
    </reaction>
</comment>
<keyword evidence="4" id="KW-0597">Phosphoprotein</keyword>
<dbReference type="CDD" id="cd00130">
    <property type="entry name" value="PAS"/>
    <property type="match status" value="2"/>
</dbReference>
<dbReference type="GO" id="GO:0005524">
    <property type="term" value="F:ATP binding"/>
    <property type="evidence" value="ECO:0007669"/>
    <property type="project" value="UniProtKB-KW"/>
</dbReference>
<dbReference type="GO" id="GO:0004673">
    <property type="term" value="F:protein histidine kinase activity"/>
    <property type="evidence" value="ECO:0007669"/>
    <property type="project" value="UniProtKB-EC"/>
</dbReference>
<accession>C6B8C7</accession>
<dbReference type="Pfam" id="PF13426">
    <property type="entry name" value="PAS_9"/>
    <property type="match status" value="2"/>
</dbReference>
<evidence type="ECO:0000256" key="10">
    <source>
        <dbReference type="ARBA" id="ARBA00022777"/>
    </source>
</evidence>
<feature type="domain" description="PAC" evidence="15">
    <location>
        <begin position="91"/>
        <end position="143"/>
    </location>
</feature>
<evidence type="ECO:0000256" key="11">
    <source>
        <dbReference type="ARBA" id="ARBA00022840"/>
    </source>
</evidence>
<evidence type="ECO:0000256" key="9">
    <source>
        <dbReference type="ARBA" id="ARBA00022741"/>
    </source>
</evidence>
<dbReference type="EC" id="2.7.13.3" evidence="2"/>
<keyword evidence="16" id="KW-0614">Plasmid</keyword>
<dbReference type="InterPro" id="IPR000014">
    <property type="entry name" value="PAS"/>
</dbReference>
<dbReference type="InterPro" id="IPR011495">
    <property type="entry name" value="Sig_transdc_His_kin_sub2_dim/P"/>
</dbReference>
<evidence type="ECO:0000256" key="2">
    <source>
        <dbReference type="ARBA" id="ARBA00012438"/>
    </source>
</evidence>
<dbReference type="InterPro" id="IPR005467">
    <property type="entry name" value="His_kinase_dom"/>
</dbReference>
<evidence type="ECO:0000259" key="13">
    <source>
        <dbReference type="PROSITE" id="PS50109"/>
    </source>
</evidence>
<protein>
    <recommendedName>
        <fullName evidence="3">Blue-light-activated histidine kinase</fullName>
        <ecNumber evidence="2">2.7.13.3</ecNumber>
    </recommendedName>
</protein>
<dbReference type="Gene3D" id="3.30.565.10">
    <property type="entry name" value="Histidine kinase-like ATPase, C-terminal domain"/>
    <property type="match status" value="1"/>
</dbReference>
<dbReference type="AlphaFoldDB" id="C6B8C7"/>
<dbReference type="Proteomes" id="UP000002256">
    <property type="component" value="Plasmid pR132503"/>
</dbReference>
<evidence type="ECO:0000256" key="8">
    <source>
        <dbReference type="ARBA" id="ARBA00022737"/>
    </source>
</evidence>
<keyword evidence="7" id="KW-0808">Transferase</keyword>
<keyword evidence="11" id="KW-0067">ATP-binding</keyword>
<dbReference type="SMART" id="SM00387">
    <property type="entry name" value="HATPase_c"/>
    <property type="match status" value="1"/>
</dbReference>
<dbReference type="SMART" id="SM00911">
    <property type="entry name" value="HWE_HK"/>
    <property type="match status" value="1"/>
</dbReference>
<keyword evidence="10 16" id="KW-0418">Kinase</keyword>
<dbReference type="SUPFAM" id="SSF55785">
    <property type="entry name" value="PYP-like sensor domain (PAS domain)"/>
    <property type="match status" value="2"/>
</dbReference>
<dbReference type="InterPro" id="IPR011102">
    <property type="entry name" value="Sig_transdc_His_kinase_HWE"/>
</dbReference>
<dbReference type="KEGG" id="rlg:Rleg_5893"/>
<feature type="domain" description="Histidine kinase" evidence="13">
    <location>
        <begin position="274"/>
        <end position="465"/>
    </location>
</feature>
<dbReference type="OrthoDB" id="341208at2"/>
<dbReference type="SMART" id="SM00091">
    <property type="entry name" value="PAS"/>
    <property type="match status" value="2"/>
</dbReference>
<proteinExistence type="predicted"/>
<keyword evidence="8" id="KW-0677">Repeat</keyword>
<keyword evidence="5" id="KW-0285">Flavoprotein</keyword>
<dbReference type="PANTHER" id="PTHR41523">
    <property type="entry name" value="TWO-COMPONENT SYSTEM SENSOR PROTEIN"/>
    <property type="match status" value="1"/>
</dbReference>
<evidence type="ECO:0000256" key="6">
    <source>
        <dbReference type="ARBA" id="ARBA00022643"/>
    </source>
</evidence>
<dbReference type="InterPro" id="IPR035965">
    <property type="entry name" value="PAS-like_dom_sf"/>
</dbReference>
<dbReference type="Gene3D" id="3.30.450.20">
    <property type="entry name" value="PAS domain"/>
    <property type="match status" value="2"/>
</dbReference>
<dbReference type="PROSITE" id="PS50113">
    <property type="entry name" value="PAC"/>
    <property type="match status" value="1"/>
</dbReference>
<evidence type="ECO:0000256" key="1">
    <source>
        <dbReference type="ARBA" id="ARBA00000085"/>
    </source>
</evidence>
<evidence type="ECO:0000256" key="4">
    <source>
        <dbReference type="ARBA" id="ARBA00022553"/>
    </source>
</evidence>
<evidence type="ECO:0000259" key="14">
    <source>
        <dbReference type="PROSITE" id="PS50112"/>
    </source>
</evidence>
<dbReference type="Pfam" id="PF07568">
    <property type="entry name" value="HisKA_2"/>
    <property type="match status" value="1"/>
</dbReference>
<dbReference type="InterPro" id="IPR003594">
    <property type="entry name" value="HATPase_dom"/>
</dbReference>
<dbReference type="InterPro" id="IPR000700">
    <property type="entry name" value="PAS-assoc_C"/>
</dbReference>
<keyword evidence="12" id="KW-0843">Virulence</keyword>
<evidence type="ECO:0000256" key="7">
    <source>
        <dbReference type="ARBA" id="ARBA00022679"/>
    </source>
</evidence>
<geneLocation type="plasmid" evidence="16 17">
    <name>pR132503</name>
</geneLocation>
<sequence length="465" mass="51997">MTLQKQHTRVDPADLGGEIYRHIIESATEYAVIATALDGTITTWSAGASNLLGYTAEEAVGQNLAMIFSFEDQLQGVFHAEIRGATQNGRADDNRWHIRRDGSRFWASGLLMPLRDDNQVTVGFVKILRDRTQFLEQDETVRSSEERLQLILESATDYAIFTLDDEGALLTWNAGAHRILGYERDEIIGRDARILFTPEERQAGALEWEMETANKEGRGENERFHVRKDGSRFWGSGLTMPLKARHDKIGYLKIMRDDTERHLAEEHQQVMMREMSHRVKNSLMLVTAMLSMQARATDIPDVRRVLTDAETRVATIAAVHDHLWRQPDLETIDLAAFLKDLCSRLAQTSIRHTLSFEGTPCRIDTDRAIQAALLVNELVTNAIKHAYPSGGGRVAVSINAIDAVISLTVSDEGVGLPDDFDPHESSGRSLGMRVVKGLVRQLQAEFIVTRTEPGTALITKIPLSS</sequence>
<keyword evidence="9" id="KW-0547">Nucleotide-binding</keyword>
<evidence type="ECO:0000256" key="12">
    <source>
        <dbReference type="ARBA" id="ARBA00023026"/>
    </source>
</evidence>
<evidence type="ECO:0000313" key="16">
    <source>
        <dbReference type="EMBL" id="ACS60659.1"/>
    </source>
</evidence>
<dbReference type="Pfam" id="PF02518">
    <property type="entry name" value="HATPase_c"/>
    <property type="match status" value="1"/>
</dbReference>
<dbReference type="EMBL" id="CP001625">
    <property type="protein sequence ID" value="ACS60659.1"/>
    <property type="molecule type" value="Genomic_DNA"/>
</dbReference>
<dbReference type="InterPro" id="IPR036890">
    <property type="entry name" value="HATPase_C_sf"/>
</dbReference>
<feature type="domain" description="PAS" evidence="14">
    <location>
        <begin position="144"/>
        <end position="202"/>
    </location>
</feature>
<gene>
    <name evidence="16" type="ordered locus">Rleg_5893</name>
</gene>
<evidence type="ECO:0000259" key="15">
    <source>
        <dbReference type="PROSITE" id="PS50113"/>
    </source>
</evidence>
<dbReference type="PRINTS" id="PR00344">
    <property type="entry name" value="BCTRLSENSOR"/>
</dbReference>
<reference evidence="16 17" key="1">
    <citation type="journal article" date="2010" name="Stand. Genomic Sci.">
        <title>Complete genome sequence of Rhizobium leguminosarum bv. trifolii strain WSM1325, an effective microsymbiont of annual Mediterranean clovers.</title>
        <authorList>
            <person name="Reeve W."/>
            <person name="O'Hara G."/>
            <person name="Chain P."/>
            <person name="Ardley J."/>
            <person name="Brau L."/>
            <person name="Nandesena K."/>
            <person name="Tiwari R."/>
            <person name="Copeland A."/>
            <person name="Nolan M."/>
            <person name="Han C."/>
            <person name="Brettin T."/>
            <person name="Land M."/>
            <person name="Ovchinikova G."/>
            <person name="Ivanova N."/>
            <person name="Mavromatis K."/>
            <person name="Markowitz V."/>
            <person name="Kyrpides N."/>
            <person name="Melino V."/>
            <person name="Denton M."/>
            <person name="Yates R."/>
            <person name="Howieson J."/>
        </authorList>
    </citation>
    <scope>NUCLEOTIDE SEQUENCE [LARGE SCALE GENOMIC DNA]</scope>
    <source>
        <strain evidence="17">WSM1325</strain>
        <plasmid evidence="17">Plasmid pR132503</plasmid>
    </source>
</reference>
<dbReference type="InterPro" id="IPR004358">
    <property type="entry name" value="Sig_transdc_His_kin-like_C"/>
</dbReference>
<evidence type="ECO:0000256" key="5">
    <source>
        <dbReference type="ARBA" id="ARBA00022630"/>
    </source>
</evidence>
<evidence type="ECO:0000256" key="3">
    <source>
        <dbReference type="ARBA" id="ARBA00021740"/>
    </source>
</evidence>
<dbReference type="PANTHER" id="PTHR41523:SF8">
    <property type="entry name" value="ETHYLENE RESPONSE SENSOR PROTEIN"/>
    <property type="match status" value="1"/>
</dbReference>
<dbReference type="NCBIfam" id="TIGR00229">
    <property type="entry name" value="sensory_box"/>
    <property type="match status" value="2"/>
</dbReference>
<dbReference type="HOGENOM" id="CLU_000445_114_0_5"/>
<dbReference type="SUPFAM" id="SSF55874">
    <property type="entry name" value="ATPase domain of HSP90 chaperone/DNA topoisomerase II/histidine kinase"/>
    <property type="match status" value="1"/>
</dbReference>
<dbReference type="PROSITE" id="PS50112">
    <property type="entry name" value="PAS"/>
    <property type="match status" value="2"/>
</dbReference>
<name>C6B8C7_RHILS</name>